<protein>
    <recommendedName>
        <fullName evidence="4">CCR4-NOT transcription complex subunit 11</fullName>
    </recommendedName>
</protein>
<keyword evidence="5" id="KW-0963">Cytoplasm</keyword>
<evidence type="ECO:0000313" key="10">
    <source>
        <dbReference type="EMBL" id="KAI5079467.1"/>
    </source>
</evidence>
<keyword evidence="6" id="KW-0805">Transcription regulation</keyword>
<evidence type="ECO:0000256" key="6">
    <source>
        <dbReference type="ARBA" id="ARBA00023015"/>
    </source>
</evidence>
<evidence type="ECO:0000256" key="3">
    <source>
        <dbReference type="ARBA" id="ARBA00008030"/>
    </source>
</evidence>
<organism evidence="10 11">
    <name type="scientific">Adiantum capillus-veneris</name>
    <name type="common">Maidenhair fern</name>
    <dbReference type="NCBI Taxonomy" id="13818"/>
    <lineage>
        <taxon>Eukaryota</taxon>
        <taxon>Viridiplantae</taxon>
        <taxon>Streptophyta</taxon>
        <taxon>Embryophyta</taxon>
        <taxon>Tracheophyta</taxon>
        <taxon>Polypodiopsida</taxon>
        <taxon>Polypodiidae</taxon>
        <taxon>Polypodiales</taxon>
        <taxon>Pteridineae</taxon>
        <taxon>Pteridaceae</taxon>
        <taxon>Vittarioideae</taxon>
        <taxon>Adiantum</taxon>
    </lineage>
</organism>
<sequence length="421" mass="47349">MLSPSDTAALLAILSEDRSLEAAFSSFLSHFKRPFLFKACCAIVLLIEDKQTLKATQRLVAFYILNEVYRVDHPSPNPFMSILLEAASDESADKAERAFVLQILVSASTNKEVQKRTANEFITSYDSSAHTLLSREVLLRQFADNLPVDPSVSSFKKSEISAAVRDPDIPAGYEPADLEGLGQLRDQEATAAGLIQNSSMKGFEPPWVRPFPPRLPTQEGEVIWLMPDNNHELLWDHGMCADISKGAAVRELIAKALKGPLAPAQQQQVLTELEADPKLVYHCGLTPRRLPELVENNPVVAIEILLKLMNSVQISDYFKVLVNMDMSLHSMEVVNRLTTHVDLPTEFVHMYISNCISSCENIKDKYMQNRLVRLVCVFLQSLIRNKIINVQDLFIEVQAFCIEFSRIREAASLFRLLKTME</sequence>
<keyword evidence="8" id="KW-0804">Transcription</keyword>
<dbReference type="GO" id="GO:0031047">
    <property type="term" value="P:regulatory ncRNA-mediated gene silencing"/>
    <property type="evidence" value="ECO:0007669"/>
    <property type="project" value="UniProtKB-KW"/>
</dbReference>
<dbReference type="AlphaFoldDB" id="A0A9D4V5U8"/>
<gene>
    <name evidence="10" type="ORF">GOP47_0004946</name>
</gene>
<dbReference type="Proteomes" id="UP000886520">
    <property type="component" value="Chromosome 5"/>
</dbReference>
<dbReference type="EMBL" id="JABFUD020000005">
    <property type="protein sequence ID" value="KAI5079467.1"/>
    <property type="molecule type" value="Genomic_DNA"/>
</dbReference>
<evidence type="ECO:0000256" key="7">
    <source>
        <dbReference type="ARBA" id="ARBA00023158"/>
    </source>
</evidence>
<evidence type="ECO:0000256" key="2">
    <source>
        <dbReference type="ARBA" id="ARBA00004496"/>
    </source>
</evidence>
<name>A0A9D4V5U8_ADICA</name>
<evidence type="ECO:0000256" key="8">
    <source>
        <dbReference type="ARBA" id="ARBA00023163"/>
    </source>
</evidence>
<dbReference type="GO" id="GO:0030014">
    <property type="term" value="C:CCR4-NOT complex"/>
    <property type="evidence" value="ECO:0007669"/>
    <property type="project" value="InterPro"/>
</dbReference>
<evidence type="ECO:0000256" key="9">
    <source>
        <dbReference type="ARBA" id="ARBA00023242"/>
    </source>
</evidence>
<evidence type="ECO:0000256" key="4">
    <source>
        <dbReference type="ARBA" id="ARBA00014872"/>
    </source>
</evidence>
<evidence type="ECO:0000256" key="1">
    <source>
        <dbReference type="ARBA" id="ARBA00004123"/>
    </source>
</evidence>
<dbReference type="Pfam" id="PF10155">
    <property type="entry name" value="CNOT11"/>
    <property type="match status" value="1"/>
</dbReference>
<dbReference type="GO" id="GO:0005634">
    <property type="term" value="C:nucleus"/>
    <property type="evidence" value="ECO:0007669"/>
    <property type="project" value="UniProtKB-SubCell"/>
</dbReference>
<accession>A0A9D4V5U8</accession>
<proteinExistence type="inferred from homology"/>
<evidence type="ECO:0000256" key="5">
    <source>
        <dbReference type="ARBA" id="ARBA00022490"/>
    </source>
</evidence>
<keyword evidence="9" id="KW-0539">Nucleus</keyword>
<dbReference type="InterPro" id="IPR019312">
    <property type="entry name" value="CNOT11"/>
</dbReference>
<keyword evidence="11" id="KW-1185">Reference proteome</keyword>
<comment type="similarity">
    <text evidence="3">Belongs to the CNOT11 family.</text>
</comment>
<evidence type="ECO:0000313" key="11">
    <source>
        <dbReference type="Proteomes" id="UP000886520"/>
    </source>
</evidence>
<comment type="subcellular location">
    <subcellularLocation>
        <location evidence="2">Cytoplasm</location>
    </subcellularLocation>
    <subcellularLocation>
        <location evidence="1">Nucleus</location>
    </subcellularLocation>
</comment>
<dbReference type="OrthoDB" id="10265389at2759"/>
<reference evidence="10 11" key="1">
    <citation type="submission" date="2021-01" db="EMBL/GenBank/DDBJ databases">
        <title>Adiantum capillus-veneris genome.</title>
        <authorList>
            <person name="Fang Y."/>
            <person name="Liao Q."/>
        </authorList>
    </citation>
    <scope>NUCLEOTIDE SEQUENCE [LARGE SCALE GENOMIC DNA]</scope>
    <source>
        <strain evidence="10">H3</strain>
        <tissue evidence="10">Leaf</tissue>
    </source>
</reference>
<dbReference type="PANTHER" id="PTHR15975:SF0">
    <property type="entry name" value="CCR4-NOT TRANSCRIPTION COMPLEX SUBUNIT 11"/>
    <property type="match status" value="1"/>
</dbReference>
<dbReference type="GO" id="GO:0005737">
    <property type="term" value="C:cytoplasm"/>
    <property type="evidence" value="ECO:0007669"/>
    <property type="project" value="UniProtKB-SubCell"/>
</dbReference>
<comment type="caution">
    <text evidence="10">The sequence shown here is derived from an EMBL/GenBank/DDBJ whole genome shotgun (WGS) entry which is preliminary data.</text>
</comment>
<dbReference type="PANTHER" id="PTHR15975">
    <property type="entry name" value="CCR4-NOT TRANSCRIPTION COMPLEX SUBUNIT 11"/>
    <property type="match status" value="1"/>
</dbReference>
<keyword evidence="7" id="KW-0943">RNA-mediated gene silencing</keyword>